<evidence type="ECO:0000313" key="2">
    <source>
        <dbReference type="EMBL" id="KAA2212118.1"/>
    </source>
</evidence>
<dbReference type="PANTHER" id="PTHR43283">
    <property type="entry name" value="BETA-LACTAMASE-RELATED"/>
    <property type="match status" value="1"/>
</dbReference>
<dbReference type="RefSeq" id="WP_149813390.1">
    <property type="nucleotide sequence ID" value="NZ_VUKA01000011.1"/>
</dbReference>
<dbReference type="AlphaFoldDB" id="A0A5B2TE27"/>
<dbReference type="InterPro" id="IPR050789">
    <property type="entry name" value="Diverse_Enzym_Activities"/>
</dbReference>
<dbReference type="Proteomes" id="UP000322110">
    <property type="component" value="Unassembled WGS sequence"/>
</dbReference>
<dbReference type="EMBL" id="VUKA01000011">
    <property type="protein sequence ID" value="KAA2212118.1"/>
    <property type="molecule type" value="Genomic_DNA"/>
</dbReference>
<dbReference type="SUPFAM" id="SSF56601">
    <property type="entry name" value="beta-lactamase/transpeptidase-like"/>
    <property type="match status" value="1"/>
</dbReference>
<organism evidence="2 3">
    <name type="scientific">Teichococcus oryzae</name>
    <dbReference type="NCBI Taxonomy" id="1608942"/>
    <lineage>
        <taxon>Bacteria</taxon>
        <taxon>Pseudomonadati</taxon>
        <taxon>Pseudomonadota</taxon>
        <taxon>Alphaproteobacteria</taxon>
        <taxon>Acetobacterales</taxon>
        <taxon>Roseomonadaceae</taxon>
        <taxon>Roseomonas</taxon>
    </lineage>
</organism>
<accession>A0A5B2TE27</accession>
<evidence type="ECO:0000259" key="1">
    <source>
        <dbReference type="Pfam" id="PF00144"/>
    </source>
</evidence>
<feature type="domain" description="Beta-lactamase-related" evidence="1">
    <location>
        <begin position="47"/>
        <end position="317"/>
    </location>
</feature>
<dbReference type="Gene3D" id="3.40.710.10">
    <property type="entry name" value="DD-peptidase/beta-lactamase superfamily"/>
    <property type="match status" value="1"/>
</dbReference>
<proteinExistence type="predicted"/>
<dbReference type="InterPro" id="IPR012338">
    <property type="entry name" value="Beta-lactam/transpept-like"/>
</dbReference>
<dbReference type="PANTHER" id="PTHR43283:SF7">
    <property type="entry name" value="BETA-LACTAMASE-RELATED DOMAIN-CONTAINING PROTEIN"/>
    <property type="match status" value="1"/>
</dbReference>
<dbReference type="OrthoDB" id="9814204at2"/>
<dbReference type="Pfam" id="PF00144">
    <property type="entry name" value="Beta-lactamase"/>
    <property type="match status" value="1"/>
</dbReference>
<evidence type="ECO:0000313" key="3">
    <source>
        <dbReference type="Proteomes" id="UP000322110"/>
    </source>
</evidence>
<keyword evidence="2" id="KW-0378">Hydrolase</keyword>
<reference evidence="2 3" key="1">
    <citation type="journal article" date="2015" name="Int. J. Syst. Evol. Microbiol.">
        <title>Roseomonas oryzae sp. nov., isolated from paddy rhizosphere soil.</title>
        <authorList>
            <person name="Ramaprasad E.V."/>
            <person name="Sasikala Ch."/>
            <person name="Ramana Ch.V."/>
        </authorList>
    </citation>
    <scope>NUCLEOTIDE SEQUENCE [LARGE SCALE GENOMIC DNA]</scope>
    <source>
        <strain evidence="2 3">KCTC 42542</strain>
    </source>
</reference>
<comment type="caution">
    <text evidence="2">The sequence shown here is derived from an EMBL/GenBank/DDBJ whole genome shotgun (WGS) entry which is preliminary data.</text>
</comment>
<keyword evidence="3" id="KW-1185">Reference proteome</keyword>
<protein>
    <submittedName>
        <fullName evidence="2">Serine hydrolase</fullName>
    </submittedName>
</protein>
<name>A0A5B2TE27_9PROT</name>
<dbReference type="InterPro" id="IPR001466">
    <property type="entry name" value="Beta-lactam-related"/>
</dbReference>
<sequence length="341" mass="37087">MPTDLLSNILPTGAPGEAEPGDWPGWDSPEAAGWSSSRLRDALAFAAGMDSAALMVVVRGRLLLSSGRVAARFNTHSIRKSILSALIGIHEAEGRIDLDATLEGLGIDDKLGLSEREKLATVYDLLCARSGVYHPSGYESPWMMSIKPQRHSAGPGTTWCYNNWDFNALGTIFRRVTGADIFADFAARIAGPCGMQDFRAGQDGSYVALPESRHPAYPFRMTARDLARFGQMFLDGGRAGGRQVVPEDWVRLSTSPHSEAGHRGAYGYMWWLERAGVMFPGVLTPPGSYAAFGTRGHKVLVMPTLETVVVHRVDTDQPDTAVSNLQFGRLLNRLLQAAPRS</sequence>
<gene>
    <name evidence="2" type="ORF">F0Q34_16745</name>
</gene>
<dbReference type="GO" id="GO:0016787">
    <property type="term" value="F:hydrolase activity"/>
    <property type="evidence" value="ECO:0007669"/>
    <property type="project" value="UniProtKB-KW"/>
</dbReference>